<name>A0A420JBU8_9PEZI</name>
<dbReference type="AlphaFoldDB" id="A0A420JBU8"/>
<comment type="caution">
    <text evidence="2">The sequence shown here is derived from an EMBL/GenBank/DDBJ whole genome shotgun (WGS) entry which is preliminary data.</text>
</comment>
<feature type="transmembrane region" description="Helical" evidence="1">
    <location>
        <begin position="12"/>
        <end position="34"/>
    </location>
</feature>
<reference evidence="2 3" key="1">
    <citation type="journal article" date="2018" name="BMC Genomics">
        <title>Comparative genome analyses reveal sequence features reflecting distinct modes of host-adaptation between dicot and monocot powdery mildew.</title>
        <authorList>
            <person name="Wu Y."/>
            <person name="Ma X."/>
            <person name="Pan Z."/>
            <person name="Kale S.D."/>
            <person name="Song Y."/>
            <person name="King H."/>
            <person name="Zhang Q."/>
            <person name="Presley C."/>
            <person name="Deng X."/>
            <person name="Wei C.I."/>
            <person name="Xiao S."/>
        </authorList>
    </citation>
    <scope>NUCLEOTIDE SEQUENCE [LARGE SCALE GENOMIC DNA]</scope>
    <source>
        <strain evidence="2">UMSG1</strain>
    </source>
</reference>
<organism evidence="2 3">
    <name type="scientific">Golovinomyces cichoracearum</name>
    <dbReference type="NCBI Taxonomy" id="62708"/>
    <lineage>
        <taxon>Eukaryota</taxon>
        <taxon>Fungi</taxon>
        <taxon>Dikarya</taxon>
        <taxon>Ascomycota</taxon>
        <taxon>Pezizomycotina</taxon>
        <taxon>Leotiomycetes</taxon>
        <taxon>Erysiphales</taxon>
        <taxon>Erysiphaceae</taxon>
        <taxon>Golovinomyces</taxon>
    </lineage>
</organism>
<gene>
    <name evidence="2" type="ORF">GcM1_125002</name>
</gene>
<protein>
    <submittedName>
        <fullName evidence="2">Uncharacterized protein</fullName>
    </submittedName>
</protein>
<keyword evidence="1" id="KW-0812">Transmembrane</keyword>
<sequence>MAYHYTIRPIIVYIPPISHSTLSWVQILAFLPWIQGKLMLN</sequence>
<evidence type="ECO:0000256" key="1">
    <source>
        <dbReference type="SAM" id="Phobius"/>
    </source>
</evidence>
<dbReference type="Proteomes" id="UP000285326">
    <property type="component" value="Unassembled WGS sequence"/>
</dbReference>
<evidence type="ECO:0000313" key="2">
    <source>
        <dbReference type="EMBL" id="RKF84283.1"/>
    </source>
</evidence>
<accession>A0A420JBU8</accession>
<keyword evidence="1" id="KW-0472">Membrane</keyword>
<dbReference type="EMBL" id="MCBS01012586">
    <property type="protein sequence ID" value="RKF84283.1"/>
    <property type="molecule type" value="Genomic_DNA"/>
</dbReference>
<evidence type="ECO:0000313" key="3">
    <source>
        <dbReference type="Proteomes" id="UP000285326"/>
    </source>
</evidence>
<keyword evidence="1" id="KW-1133">Transmembrane helix</keyword>
<proteinExistence type="predicted"/>